<dbReference type="EMBL" id="JAWZSR010000010">
    <property type="protein sequence ID" value="MDX8047266.1"/>
    <property type="molecule type" value="Genomic_DNA"/>
</dbReference>
<sequence length="392" mass="42919">MTTELFSKLESYYDEMISLRRYFHAHPELSFEEEETPKKIAAYHRELGLEVTERVGGRGVVSKLIGGKPGKTVALRADFDALPIQEETDLPFKSEVDGVMHACGHDAHTASLLVLAKVLTEMKEDLPGTIVFIHQHAEESPPGGAIDMINDGCLGGVDAIFGTHIWSEFPIGTIRYRKGAVMAATDRFDLEVIGKGGHGGLPHTTVDAIVTASQLVANLQQVISRKVDPLKPAVLTVGSFHSGKAFNAVSGKAEITGTVRTLDEETRDIVEHELEQMVKNTCAAAGADYRLDYQRGYPTLNNHEKETDLIVDVASEVIGEENISEMEPIMGGEDFARYLEHVPGTFFFTGAKNAELNANYPHHHPKFDIDEKSMLIAAKTMGSATLTFLNSK</sequence>
<comment type="caution">
    <text evidence="1">The sequence shown here is derived from an EMBL/GenBank/DDBJ whole genome shotgun (WGS) entry which is preliminary data.</text>
</comment>
<reference evidence="1" key="1">
    <citation type="submission" date="2023-11" db="EMBL/GenBank/DDBJ databases">
        <title>Gracilibacillus pellucida a moderately halophilic bacterium isolated from saline soil in Xinjiang province.</title>
        <authorList>
            <person name="Zhang Z."/>
            <person name="Tan F."/>
            <person name="Wang Y."/>
            <person name="Xia M."/>
        </authorList>
    </citation>
    <scope>NUCLEOTIDE SEQUENCE</scope>
    <source>
        <strain evidence="1">S3-1-1</strain>
    </source>
</reference>
<evidence type="ECO:0000313" key="2">
    <source>
        <dbReference type="Proteomes" id="UP001277972"/>
    </source>
</evidence>
<accession>A0ACC6M8Q6</accession>
<keyword evidence="2" id="KW-1185">Reference proteome</keyword>
<gene>
    <name evidence="1" type="ORF">SH601_14950</name>
</gene>
<protein>
    <submittedName>
        <fullName evidence="1">M20 family metallopeptidase</fullName>
    </submittedName>
</protein>
<proteinExistence type="predicted"/>
<dbReference type="Proteomes" id="UP001277972">
    <property type="component" value="Unassembled WGS sequence"/>
</dbReference>
<evidence type="ECO:0000313" key="1">
    <source>
        <dbReference type="EMBL" id="MDX8047266.1"/>
    </source>
</evidence>
<organism evidence="1 2">
    <name type="scientific">Gracilibacillus pellucidus</name>
    <dbReference type="NCBI Taxonomy" id="3095368"/>
    <lineage>
        <taxon>Bacteria</taxon>
        <taxon>Bacillati</taxon>
        <taxon>Bacillota</taxon>
        <taxon>Bacilli</taxon>
        <taxon>Bacillales</taxon>
        <taxon>Bacillaceae</taxon>
        <taxon>Gracilibacillus</taxon>
    </lineage>
</organism>
<name>A0ACC6M8Q6_9BACI</name>